<feature type="domain" description="Aminoglycoside phosphotransferase" evidence="1">
    <location>
        <begin position="38"/>
        <end position="261"/>
    </location>
</feature>
<dbReference type="InterPro" id="IPR052898">
    <property type="entry name" value="ACAD10-like"/>
</dbReference>
<evidence type="ECO:0000313" key="3">
    <source>
        <dbReference type="Proteomes" id="UP000265955"/>
    </source>
</evidence>
<dbReference type="Gene3D" id="3.90.1200.10">
    <property type="match status" value="1"/>
</dbReference>
<comment type="caution">
    <text evidence="2">The sequence shown here is derived from an EMBL/GenBank/DDBJ whole genome shotgun (WGS) entry which is preliminary data.</text>
</comment>
<dbReference type="CDD" id="cd05154">
    <property type="entry name" value="ACAD10_11_N-like"/>
    <property type="match status" value="1"/>
</dbReference>
<accession>A0A3A3FPP8</accession>
<dbReference type="Pfam" id="PF01636">
    <property type="entry name" value="APH"/>
    <property type="match status" value="1"/>
</dbReference>
<dbReference type="GO" id="GO:0016740">
    <property type="term" value="F:transferase activity"/>
    <property type="evidence" value="ECO:0007669"/>
    <property type="project" value="UniProtKB-KW"/>
</dbReference>
<dbReference type="SUPFAM" id="SSF56112">
    <property type="entry name" value="Protein kinase-like (PK-like)"/>
    <property type="match status" value="1"/>
</dbReference>
<dbReference type="PANTHER" id="PTHR47829:SF3">
    <property type="entry name" value="AMINOGLYCOSIDE PHOSPHOTRANSFERASE DOMAIN-CONTAINING PROTEIN"/>
    <property type="match status" value="1"/>
</dbReference>
<dbReference type="InterPro" id="IPR011009">
    <property type="entry name" value="Kinase-like_dom_sf"/>
</dbReference>
<dbReference type="InterPro" id="IPR041726">
    <property type="entry name" value="ACAD10_11_N"/>
</dbReference>
<keyword evidence="3" id="KW-1185">Reference proteome</keyword>
<dbReference type="PANTHER" id="PTHR47829">
    <property type="entry name" value="HYDROLASE, PUTATIVE (AFU_ORTHOLOGUE AFUA_1G12880)-RELATED"/>
    <property type="match status" value="1"/>
</dbReference>
<evidence type="ECO:0000313" key="2">
    <source>
        <dbReference type="EMBL" id="RJF95432.1"/>
    </source>
</evidence>
<evidence type="ECO:0000259" key="1">
    <source>
        <dbReference type="Pfam" id="PF01636"/>
    </source>
</evidence>
<dbReference type="Gene3D" id="3.30.200.20">
    <property type="entry name" value="Phosphorylase Kinase, domain 1"/>
    <property type="match status" value="1"/>
</dbReference>
<proteinExistence type="predicted"/>
<dbReference type="RefSeq" id="WP_119770582.1">
    <property type="nucleotide sequence ID" value="NZ_QYUO01000002.1"/>
</dbReference>
<name>A0A3A3FPP8_9BURK</name>
<dbReference type="AlphaFoldDB" id="A0A3A3FPP8"/>
<protein>
    <submittedName>
        <fullName evidence="2">Phosphotransferase family protein</fullName>
    </submittedName>
</protein>
<dbReference type="OrthoDB" id="3806873at2"/>
<gene>
    <name evidence="2" type="ORF">D3871_18645</name>
</gene>
<reference evidence="3" key="1">
    <citation type="submission" date="2018-09" db="EMBL/GenBank/DDBJ databases">
        <authorList>
            <person name="Zhu H."/>
        </authorList>
    </citation>
    <scope>NUCLEOTIDE SEQUENCE [LARGE SCALE GENOMIC DNA]</scope>
    <source>
        <strain evidence="3">K1R23-30</strain>
    </source>
</reference>
<organism evidence="2 3">
    <name type="scientific">Noviherbaspirillum saxi</name>
    <dbReference type="NCBI Taxonomy" id="2320863"/>
    <lineage>
        <taxon>Bacteria</taxon>
        <taxon>Pseudomonadati</taxon>
        <taxon>Pseudomonadota</taxon>
        <taxon>Betaproteobacteria</taxon>
        <taxon>Burkholderiales</taxon>
        <taxon>Oxalobacteraceae</taxon>
        <taxon>Noviherbaspirillum</taxon>
    </lineage>
</organism>
<keyword evidence="2" id="KW-0808">Transferase</keyword>
<dbReference type="EMBL" id="QYUO01000002">
    <property type="protein sequence ID" value="RJF95432.1"/>
    <property type="molecule type" value="Genomic_DNA"/>
</dbReference>
<dbReference type="Proteomes" id="UP000265955">
    <property type="component" value="Unassembled WGS sequence"/>
</dbReference>
<sequence>MNNDHNLMSAFGGQELDTGRLASYMREHVAGFKGTLETQRFKGGQSNPTYLLSAGDQRYVLRKKPAGNLLPSAHAVEREYRVITALSATDVPVARTYCLCEDMDVIGTPFYLMEYVEGRILWDPALPGMTPAERAGIHDDVNRVVAALHTVDHQAVGLGDFGKPGNYFERQIARWTKQYRASETEPLESMERLIEWLPAHIPASNETTIVHGDLRLDNMIFHPSEPRVLAILDWELSTLGHPLADVAYHVLPWRLRSDEFRGMAEHDIASLGVPSEAEYVRRYCERTGRAPVPEHEWNFYLAYSMFRLAAILQGILRRAMDGTASSAEAMEIGSRGRRIAELGWKQTQGTHY</sequence>
<dbReference type="InterPro" id="IPR002575">
    <property type="entry name" value="Aminoglycoside_PTrfase"/>
</dbReference>